<dbReference type="SMART" id="SM00382">
    <property type="entry name" value="AAA"/>
    <property type="match status" value="1"/>
</dbReference>
<dbReference type="PANTHER" id="PTHR42939:SF1">
    <property type="entry name" value="ABC TRANSPORTER ATP-BINDING PROTEIN ALBC-RELATED"/>
    <property type="match status" value="1"/>
</dbReference>
<evidence type="ECO:0000256" key="3">
    <source>
        <dbReference type="ARBA" id="ARBA00022840"/>
    </source>
</evidence>
<dbReference type="PROSITE" id="PS50893">
    <property type="entry name" value="ABC_TRANSPORTER_2"/>
    <property type="match status" value="1"/>
</dbReference>
<dbReference type="InterPro" id="IPR051782">
    <property type="entry name" value="ABC_Transporter_VariousFunc"/>
</dbReference>
<keyword evidence="6" id="KW-1185">Reference proteome</keyword>
<evidence type="ECO:0000313" key="6">
    <source>
        <dbReference type="Proteomes" id="UP001519287"/>
    </source>
</evidence>
<dbReference type="RefSeq" id="WP_209978712.1">
    <property type="nucleotide sequence ID" value="NZ_JAGGLB010000048.1"/>
</dbReference>
<protein>
    <submittedName>
        <fullName evidence="5">ABC-type multidrug transport system ATPase subunit</fullName>
    </submittedName>
</protein>
<accession>A0ABS4J949</accession>
<keyword evidence="1" id="KW-0813">Transport</keyword>
<dbReference type="InterPro" id="IPR027417">
    <property type="entry name" value="P-loop_NTPase"/>
</dbReference>
<evidence type="ECO:0000259" key="4">
    <source>
        <dbReference type="PROSITE" id="PS50893"/>
    </source>
</evidence>
<keyword evidence="2" id="KW-0547">Nucleotide-binding</keyword>
<sequence length="279" mass="31156">MTAVPLVTLADITKKYSSRLVLSSVSLTIHSGQTLILQGSNGSGKSTLIKIIGGFIDPTSGQRIVSGLHTPFISYMPDRFPKHRFSSMEYLMHMGSIQRIEKNALKQRILELHSLFRLKLDDQPMRYFSKGMLQKVNMMQAALSKPDLLLLDEPFSGLDAATMIEMVNVLEHLKKQHVTIVISTHELHLLEQLADRMITVKDASLFESNHLSAAEATMLIVCKFPELQQAHHLFQHPSILSSYHEHGATYYRVNALEADTLLLAILQAGGSIIEVTKKG</sequence>
<name>A0ABS4J949_9BACL</name>
<dbReference type="Pfam" id="PF00005">
    <property type="entry name" value="ABC_tran"/>
    <property type="match status" value="1"/>
</dbReference>
<dbReference type="Gene3D" id="3.40.50.300">
    <property type="entry name" value="P-loop containing nucleotide triphosphate hydrolases"/>
    <property type="match status" value="1"/>
</dbReference>
<dbReference type="EMBL" id="JAGGLB010000048">
    <property type="protein sequence ID" value="MBP1996365.1"/>
    <property type="molecule type" value="Genomic_DNA"/>
</dbReference>
<dbReference type="InterPro" id="IPR003593">
    <property type="entry name" value="AAA+_ATPase"/>
</dbReference>
<organism evidence="5 6">
    <name type="scientific">Paenibacillus eucommiae</name>
    <dbReference type="NCBI Taxonomy" id="1355755"/>
    <lineage>
        <taxon>Bacteria</taxon>
        <taxon>Bacillati</taxon>
        <taxon>Bacillota</taxon>
        <taxon>Bacilli</taxon>
        <taxon>Bacillales</taxon>
        <taxon>Paenibacillaceae</taxon>
        <taxon>Paenibacillus</taxon>
    </lineage>
</organism>
<dbReference type="PANTHER" id="PTHR42939">
    <property type="entry name" value="ABC TRANSPORTER ATP-BINDING PROTEIN ALBC-RELATED"/>
    <property type="match status" value="1"/>
</dbReference>
<gene>
    <name evidence="5" type="ORF">J2Z66_008011</name>
</gene>
<proteinExistence type="predicted"/>
<feature type="domain" description="ABC transporter" evidence="4">
    <location>
        <begin position="7"/>
        <end position="227"/>
    </location>
</feature>
<dbReference type="SUPFAM" id="SSF52540">
    <property type="entry name" value="P-loop containing nucleoside triphosphate hydrolases"/>
    <property type="match status" value="1"/>
</dbReference>
<comment type="caution">
    <text evidence="5">The sequence shown here is derived from an EMBL/GenBank/DDBJ whole genome shotgun (WGS) entry which is preliminary data.</text>
</comment>
<evidence type="ECO:0000256" key="2">
    <source>
        <dbReference type="ARBA" id="ARBA00022741"/>
    </source>
</evidence>
<evidence type="ECO:0000313" key="5">
    <source>
        <dbReference type="EMBL" id="MBP1996365.1"/>
    </source>
</evidence>
<dbReference type="Proteomes" id="UP001519287">
    <property type="component" value="Unassembled WGS sequence"/>
</dbReference>
<evidence type="ECO:0000256" key="1">
    <source>
        <dbReference type="ARBA" id="ARBA00022448"/>
    </source>
</evidence>
<keyword evidence="3" id="KW-0067">ATP-binding</keyword>
<reference evidence="5 6" key="1">
    <citation type="submission" date="2021-03" db="EMBL/GenBank/DDBJ databases">
        <title>Genomic Encyclopedia of Type Strains, Phase IV (KMG-IV): sequencing the most valuable type-strain genomes for metagenomic binning, comparative biology and taxonomic classification.</title>
        <authorList>
            <person name="Goeker M."/>
        </authorList>
    </citation>
    <scope>NUCLEOTIDE SEQUENCE [LARGE SCALE GENOMIC DNA]</scope>
    <source>
        <strain evidence="5 6">DSM 26048</strain>
    </source>
</reference>
<dbReference type="InterPro" id="IPR003439">
    <property type="entry name" value="ABC_transporter-like_ATP-bd"/>
</dbReference>